<feature type="transmembrane region" description="Helical" evidence="1">
    <location>
        <begin position="60"/>
        <end position="77"/>
    </location>
</feature>
<keyword evidence="1" id="KW-0812">Transmembrane</keyword>
<dbReference type="InterPro" id="IPR052901">
    <property type="entry name" value="Bact_TGase-like"/>
</dbReference>
<accession>K7A1R2</accession>
<comment type="caution">
    <text evidence="3">The sequence shown here is derived from an EMBL/GenBank/DDBJ whole genome shotgun (WGS) entry which is preliminary data.</text>
</comment>
<evidence type="ECO:0000313" key="4">
    <source>
        <dbReference type="Proteomes" id="UP000006251"/>
    </source>
</evidence>
<dbReference type="EMBL" id="BAEQ01000045">
    <property type="protein sequence ID" value="GAC29455.1"/>
    <property type="molecule type" value="Genomic_DNA"/>
</dbReference>
<dbReference type="AlphaFoldDB" id="K7A1R2"/>
<dbReference type="PANTHER" id="PTHR42736:SF1">
    <property type="entry name" value="PROTEIN-GLUTAMINE GAMMA-GLUTAMYLTRANSFERASE"/>
    <property type="match status" value="1"/>
</dbReference>
<feature type="domain" description="Transglutaminase-like" evidence="2">
    <location>
        <begin position="402"/>
        <end position="472"/>
    </location>
</feature>
<feature type="transmembrane region" description="Helical" evidence="1">
    <location>
        <begin position="7"/>
        <end position="25"/>
    </location>
</feature>
<name>K7A1R2_9ALTE</name>
<dbReference type="Pfam" id="PF01841">
    <property type="entry name" value="Transglut_core"/>
    <property type="match status" value="1"/>
</dbReference>
<dbReference type="Pfam" id="PF11992">
    <property type="entry name" value="TgpA_N"/>
    <property type="match status" value="1"/>
</dbReference>
<proteinExistence type="predicted"/>
<keyword evidence="1" id="KW-0472">Membrane</keyword>
<dbReference type="Gene3D" id="3.10.620.30">
    <property type="match status" value="1"/>
</dbReference>
<dbReference type="PANTHER" id="PTHR42736">
    <property type="entry name" value="PROTEIN-GLUTAMINE GAMMA-GLUTAMYLTRANSFERASE"/>
    <property type="match status" value="1"/>
</dbReference>
<dbReference type="STRING" id="1121922.GCA_000428905_02190"/>
<dbReference type="Proteomes" id="UP000006251">
    <property type="component" value="Unassembled WGS sequence"/>
</dbReference>
<dbReference type="SUPFAM" id="SSF54001">
    <property type="entry name" value="Cysteine proteinases"/>
    <property type="match status" value="1"/>
</dbReference>
<reference evidence="4" key="1">
    <citation type="journal article" date="2014" name="Environ. Microbiol.">
        <title>Comparative genomics of the marine bacterial genus Glaciecola reveals the high degree of genomic diversity and genomic characteristic for cold adaptation.</title>
        <authorList>
            <person name="Qin Q.L."/>
            <person name="Xie B.B."/>
            <person name="Yu Y."/>
            <person name="Shu Y.L."/>
            <person name="Rong J.C."/>
            <person name="Zhang Y.J."/>
            <person name="Zhao D.L."/>
            <person name="Chen X.L."/>
            <person name="Zhang X.Y."/>
            <person name="Chen B."/>
            <person name="Zhou B.C."/>
            <person name="Zhang Y.Z."/>
        </authorList>
    </citation>
    <scope>NUCLEOTIDE SEQUENCE [LARGE SCALE GENOMIC DNA]</scope>
    <source>
        <strain evidence="4">ACAM 615</strain>
    </source>
</reference>
<evidence type="ECO:0000313" key="3">
    <source>
        <dbReference type="EMBL" id="GAC29455.1"/>
    </source>
</evidence>
<dbReference type="SMART" id="SM00460">
    <property type="entry name" value="TGc"/>
    <property type="match status" value="1"/>
</dbReference>
<keyword evidence="1" id="KW-1133">Transmembrane helix</keyword>
<evidence type="ECO:0000259" key="2">
    <source>
        <dbReference type="SMART" id="SM00460"/>
    </source>
</evidence>
<organism evidence="3 4">
    <name type="scientific">Brumicola pallidula DSM 14239 = ACAM 615</name>
    <dbReference type="NCBI Taxonomy" id="1121922"/>
    <lineage>
        <taxon>Bacteria</taxon>
        <taxon>Pseudomonadati</taxon>
        <taxon>Pseudomonadota</taxon>
        <taxon>Gammaproteobacteria</taxon>
        <taxon>Alteromonadales</taxon>
        <taxon>Alteromonadaceae</taxon>
        <taxon>Brumicola</taxon>
    </lineage>
</organism>
<dbReference type="InterPro" id="IPR021878">
    <property type="entry name" value="TgpA_N"/>
</dbReference>
<feature type="transmembrane region" description="Helical" evidence="1">
    <location>
        <begin position="162"/>
        <end position="180"/>
    </location>
</feature>
<gene>
    <name evidence="3" type="ORF">GPAL_2600</name>
</gene>
<evidence type="ECO:0000256" key="1">
    <source>
        <dbReference type="SAM" id="Phobius"/>
    </source>
</evidence>
<sequence length="667" mass="75791">MQKIKVYNRKIASLTILGTFAALILSLIEPLMGWVLVLCACSFCITLYKSIAYSSPLKNSVLNLLALLCISILIWLAADYGLLNTMINLLVVACCLKILNLHHTGDYQMVASIQLFLVACGLIFHQSLLNSLFYAFLIILIFCVLHAIKIKETGLKTYSKHTVILLLQAIPVAALLFFVTPKLSPLWQMPVNQSNKTGLSEKMTPGDIAHLAKSDELVFRAEFTGPLPSPQQRYWRAIVLDEFDGKSWSISNTNKSFDGPQMIEFKGQALDYVVIAQPTSTKWLYSLDIPILIQGLSMQTILTNQQFQLTGRTPLYTQGLYAVKSFVEQPLNIYKGYENLSQYLQIPSSGNPETVEFVSENINTSMTTQEKIDKLKATFSYGDFRYTLSPPLMQSAPIDEFLFEKKAGFCSHYASALTYMLRLANVPARIVTGYQGGEVQSGNVISVHQFDAHAWVEAWEDDKGWMRIDPTAIVAPNRVLSGLLSMVQNRQEFRQQSPFSLTNLKEYAVFNQLRLLMANIDHTWDQSILSYNQERQKSLLKKIFGNMKAESFSYALIGSFVIIGLFISLLFIPKRKAKGSDEMEWIDKLFQLFEKQKLSRIENETLQQFSQRIQPQLTPQASNALGFIVKEYYEWKYTGLQQPAPFKILKNRLYKHIVMVQSQFTNK</sequence>
<dbReference type="InterPro" id="IPR038765">
    <property type="entry name" value="Papain-like_cys_pep_sf"/>
</dbReference>
<protein>
    <recommendedName>
        <fullName evidence="2">Transglutaminase-like domain-containing protein</fullName>
    </recommendedName>
</protein>
<feature type="transmembrane region" description="Helical" evidence="1">
    <location>
        <begin position="552"/>
        <end position="572"/>
    </location>
</feature>
<dbReference type="InterPro" id="IPR002931">
    <property type="entry name" value="Transglutaminase-like"/>
</dbReference>
<keyword evidence="4" id="KW-1185">Reference proteome</keyword>
<feature type="transmembrane region" description="Helical" evidence="1">
    <location>
        <begin position="31"/>
        <end position="48"/>
    </location>
</feature>
<feature type="transmembrane region" description="Helical" evidence="1">
    <location>
        <begin position="131"/>
        <end position="150"/>
    </location>
</feature>